<keyword evidence="1" id="KW-0472">Membrane</keyword>
<evidence type="ECO:0000313" key="2">
    <source>
        <dbReference type="Proteomes" id="UP000887564"/>
    </source>
</evidence>
<sequence length="103" mass="11955">MRKWILELKLFIIFRSVPVLAIPGHLVWKYFLYFVPRSVPSSFHLHDGTKGVFKFHDDENCVDKWLKTNRTCPICRKSASENIDVGVASSGLRHNHLHLPSVR</sequence>
<protein>
    <submittedName>
        <fullName evidence="3">RING-type domain-containing protein</fullName>
    </submittedName>
</protein>
<keyword evidence="1" id="KW-1133">Transmembrane helix</keyword>
<dbReference type="AlphaFoldDB" id="A0A914RH16"/>
<organism evidence="2 3">
    <name type="scientific">Parascaris equorum</name>
    <name type="common">Equine roundworm</name>
    <dbReference type="NCBI Taxonomy" id="6256"/>
    <lineage>
        <taxon>Eukaryota</taxon>
        <taxon>Metazoa</taxon>
        <taxon>Ecdysozoa</taxon>
        <taxon>Nematoda</taxon>
        <taxon>Chromadorea</taxon>
        <taxon>Rhabditida</taxon>
        <taxon>Spirurina</taxon>
        <taxon>Ascaridomorpha</taxon>
        <taxon>Ascaridoidea</taxon>
        <taxon>Ascarididae</taxon>
        <taxon>Parascaris</taxon>
    </lineage>
</organism>
<keyword evidence="1" id="KW-0812">Transmembrane</keyword>
<dbReference type="Proteomes" id="UP000887564">
    <property type="component" value="Unplaced"/>
</dbReference>
<dbReference type="WBParaSite" id="PEQ_0000407701-mRNA-1">
    <property type="protein sequence ID" value="PEQ_0000407701-mRNA-1"/>
    <property type="gene ID" value="PEQ_0000407701"/>
</dbReference>
<dbReference type="InterPro" id="IPR013083">
    <property type="entry name" value="Znf_RING/FYVE/PHD"/>
</dbReference>
<name>A0A914RH16_PAREQ</name>
<dbReference type="SUPFAM" id="SSF57850">
    <property type="entry name" value="RING/U-box"/>
    <property type="match status" value="1"/>
</dbReference>
<reference evidence="3" key="1">
    <citation type="submission" date="2022-11" db="UniProtKB">
        <authorList>
            <consortium name="WormBaseParasite"/>
        </authorList>
    </citation>
    <scope>IDENTIFICATION</scope>
</reference>
<dbReference type="Gene3D" id="3.30.40.10">
    <property type="entry name" value="Zinc/RING finger domain, C3HC4 (zinc finger)"/>
    <property type="match status" value="1"/>
</dbReference>
<evidence type="ECO:0000313" key="3">
    <source>
        <dbReference type="WBParaSite" id="PEQ_0000407701-mRNA-1"/>
    </source>
</evidence>
<evidence type="ECO:0000256" key="1">
    <source>
        <dbReference type="SAM" id="Phobius"/>
    </source>
</evidence>
<proteinExistence type="predicted"/>
<feature type="transmembrane region" description="Helical" evidence="1">
    <location>
        <begin position="12"/>
        <end position="35"/>
    </location>
</feature>
<accession>A0A914RH16</accession>
<keyword evidence="2" id="KW-1185">Reference proteome</keyword>